<evidence type="ECO:0000256" key="1">
    <source>
        <dbReference type="SAM" id="SignalP"/>
    </source>
</evidence>
<reference evidence="2" key="1">
    <citation type="submission" date="2016-04" db="EMBL/GenBank/DDBJ databases">
        <authorList>
            <person name="Evans L.H."/>
            <person name="Alamgir A."/>
            <person name="Owens N."/>
            <person name="Weber N.D."/>
            <person name="Virtaneva K."/>
            <person name="Barbian K."/>
            <person name="Babar A."/>
            <person name="Rosenke K."/>
        </authorList>
    </citation>
    <scope>NUCLEOTIDE SEQUENCE</scope>
    <source>
        <strain evidence="2">86</strain>
    </source>
</reference>
<sequence>MKALYKGLHLLLFVSVIALSACADMERPGLSQASEDDLRTRARASLETLYANSLDAKALRKRSVAILVFPDIFKAGLIVGGSGGNGVLFSPGGQVLGYYNAAAVSFGLQAGVQEFAEAMFLVTPSALSYLDSSAGWSIGVGPSVVVVDEGMAQDFTSTTLRSDVYAFIYGQQGLMAGLGVQGQKITRLRN</sequence>
<accession>A0A212KFM5</accession>
<name>A0A212KFM5_9DELT</name>
<feature type="signal peptide" evidence="1">
    <location>
        <begin position="1"/>
        <end position="23"/>
    </location>
</feature>
<dbReference type="PROSITE" id="PS51257">
    <property type="entry name" value="PROKAR_LIPOPROTEIN"/>
    <property type="match status" value="1"/>
</dbReference>
<keyword evidence="1" id="KW-0732">Signal</keyword>
<gene>
    <name evidence="2" type="ORF">KL86DPRO_60165</name>
</gene>
<dbReference type="EMBL" id="FLUQ01000006">
    <property type="protein sequence ID" value="SBW10447.1"/>
    <property type="molecule type" value="Genomic_DNA"/>
</dbReference>
<proteinExistence type="predicted"/>
<protein>
    <submittedName>
        <fullName evidence="2">Twin-arginine translocation pathway signal 2</fullName>
    </submittedName>
</protein>
<organism evidence="2">
    <name type="scientific">uncultured delta proteobacterium</name>
    <dbReference type="NCBI Taxonomy" id="34034"/>
    <lineage>
        <taxon>Bacteria</taxon>
        <taxon>Deltaproteobacteria</taxon>
        <taxon>environmental samples</taxon>
    </lineage>
</organism>
<evidence type="ECO:0000313" key="2">
    <source>
        <dbReference type="EMBL" id="SBW10447.1"/>
    </source>
</evidence>
<feature type="chain" id="PRO_5012058252" evidence="1">
    <location>
        <begin position="24"/>
        <end position="190"/>
    </location>
</feature>
<dbReference type="AlphaFoldDB" id="A0A212KFM5"/>